<feature type="compositionally biased region" description="Basic and acidic residues" evidence="3">
    <location>
        <begin position="495"/>
        <end position="507"/>
    </location>
</feature>
<dbReference type="Gene3D" id="1.10.287.380">
    <property type="entry name" value="Valyl-tRNA synthetase, C-terminal domain"/>
    <property type="match status" value="1"/>
</dbReference>
<dbReference type="InterPro" id="IPR051309">
    <property type="entry name" value="ABCF_ATPase"/>
</dbReference>
<sequence>MLITVNNLSKTNGIKKIVDNVSFTIEENDKIALVGVNGTGKSTVLKILAGKENYEGTLLQKKDISISYLPQNPDFNPNNTVLEQVHHDLKDHKVNEYEIKAILNRFNITNHQAKISELSGGQQKRIALAITLLHPGDLLILDEPTNHLDNEMIEYLEKFLIKFNKAIFMVTHDRYFLERVTNKIMEIDRTKIYEYEANYTKFLELKAIREENDLALQHKRKQFLKKELEWVRAGVQARTTKSKDRLQRFYQLSNIADIETVNQVEMINIASRLGRKTIELVDLQMRYENNILFDHFSYLFNPNTRIGILGNNGCGKSTLLKIIAKELPPTHGEVIHGQTVKIGFFKQMSDDLDESLTVIDYIKKTSNYLQTSEGSFSAKQMCERFLFDTTLQHTQISRLSGGEKRRLYLLNILMQAPNVLLLDEPTNDLDITTLTILEDYLDSFNGLVITVSHDRYFLDRVCDGLFVFKNQQITYHNGGYSSYIDLKEENKVKEKSDGAKRYQEQKQKQRKTRVRLTSKEQKELETMEDTILDLENQINELNQQMSLYQNDYDKLVEISNLASKLNSELEAKNERWLELLEKQEQSQNNSR</sequence>
<dbReference type="Proteomes" id="UP000886724">
    <property type="component" value="Unassembled WGS sequence"/>
</dbReference>
<dbReference type="InterPro" id="IPR003593">
    <property type="entry name" value="AAA+_ATPase"/>
</dbReference>
<dbReference type="GO" id="GO:0005524">
    <property type="term" value="F:ATP binding"/>
    <property type="evidence" value="ECO:0007669"/>
    <property type="project" value="UniProtKB-KW"/>
</dbReference>
<dbReference type="CDD" id="cd03221">
    <property type="entry name" value="ABCF_EF-3"/>
    <property type="match status" value="2"/>
</dbReference>
<dbReference type="SMART" id="SM00382">
    <property type="entry name" value="AAA"/>
    <property type="match status" value="2"/>
</dbReference>
<dbReference type="PANTHER" id="PTHR42855">
    <property type="entry name" value="ABC TRANSPORTER ATP-BINDING SUBUNIT"/>
    <property type="match status" value="1"/>
</dbReference>
<dbReference type="EMBL" id="DXET01000228">
    <property type="protein sequence ID" value="HIX82367.1"/>
    <property type="molecule type" value="Genomic_DNA"/>
</dbReference>
<dbReference type="PROSITE" id="PS00211">
    <property type="entry name" value="ABC_TRANSPORTER_1"/>
    <property type="match status" value="1"/>
</dbReference>
<feature type="domain" description="ABC transporter" evidence="4">
    <location>
        <begin position="278"/>
        <end position="495"/>
    </location>
</feature>
<dbReference type="AlphaFoldDB" id="A0A9D1XMW0"/>
<dbReference type="FunFam" id="3.40.50.300:FF:000011">
    <property type="entry name" value="Putative ABC transporter ATP-binding component"/>
    <property type="match status" value="1"/>
</dbReference>
<dbReference type="GO" id="GO:0016887">
    <property type="term" value="F:ATP hydrolysis activity"/>
    <property type="evidence" value="ECO:0007669"/>
    <property type="project" value="InterPro"/>
</dbReference>
<comment type="caution">
    <text evidence="5">The sequence shown here is derived from an EMBL/GenBank/DDBJ whole genome shotgun (WGS) entry which is preliminary data.</text>
</comment>
<dbReference type="Pfam" id="PF00005">
    <property type="entry name" value="ABC_tran"/>
    <property type="match status" value="2"/>
</dbReference>
<evidence type="ECO:0000259" key="4">
    <source>
        <dbReference type="PROSITE" id="PS50893"/>
    </source>
</evidence>
<keyword evidence="1" id="KW-0547">Nucleotide-binding</keyword>
<dbReference type="GO" id="GO:0003677">
    <property type="term" value="F:DNA binding"/>
    <property type="evidence" value="ECO:0007669"/>
    <property type="project" value="InterPro"/>
</dbReference>
<accession>A0A9D1XMW0</accession>
<name>A0A9D1XMW0_9FIRM</name>
<feature type="domain" description="ABC transporter" evidence="4">
    <location>
        <begin position="3"/>
        <end position="214"/>
    </location>
</feature>
<proteinExistence type="predicted"/>
<evidence type="ECO:0000256" key="3">
    <source>
        <dbReference type="SAM" id="MobiDB-lite"/>
    </source>
</evidence>
<evidence type="ECO:0000313" key="5">
    <source>
        <dbReference type="EMBL" id="HIX82367.1"/>
    </source>
</evidence>
<dbReference type="InterPro" id="IPR032524">
    <property type="entry name" value="ABC_tran_C"/>
</dbReference>
<gene>
    <name evidence="5" type="ORF">H9980_10425</name>
</gene>
<evidence type="ECO:0000256" key="2">
    <source>
        <dbReference type="ARBA" id="ARBA00022840"/>
    </source>
</evidence>
<organism evidence="5 6">
    <name type="scientific">Candidatus Erysipelatoclostridium merdavium</name>
    <dbReference type="NCBI Taxonomy" id="2838566"/>
    <lineage>
        <taxon>Bacteria</taxon>
        <taxon>Bacillati</taxon>
        <taxon>Bacillota</taxon>
        <taxon>Erysipelotrichia</taxon>
        <taxon>Erysipelotrichales</taxon>
        <taxon>Erysipelotrichales incertae sedis</taxon>
    </lineage>
</organism>
<evidence type="ECO:0000313" key="6">
    <source>
        <dbReference type="Proteomes" id="UP000886724"/>
    </source>
</evidence>
<keyword evidence="2 5" id="KW-0067">ATP-binding</keyword>
<reference evidence="5" key="2">
    <citation type="submission" date="2021-04" db="EMBL/GenBank/DDBJ databases">
        <authorList>
            <person name="Gilroy R."/>
        </authorList>
    </citation>
    <scope>NUCLEOTIDE SEQUENCE</scope>
    <source>
        <strain evidence="5">ChiGjej1B1-14440</strain>
    </source>
</reference>
<dbReference type="PROSITE" id="PS50893">
    <property type="entry name" value="ABC_TRANSPORTER_2"/>
    <property type="match status" value="2"/>
</dbReference>
<reference evidence="5" key="1">
    <citation type="journal article" date="2021" name="PeerJ">
        <title>Extensive microbial diversity within the chicken gut microbiome revealed by metagenomics and culture.</title>
        <authorList>
            <person name="Gilroy R."/>
            <person name="Ravi A."/>
            <person name="Getino M."/>
            <person name="Pursley I."/>
            <person name="Horton D.L."/>
            <person name="Alikhan N.F."/>
            <person name="Baker D."/>
            <person name="Gharbi K."/>
            <person name="Hall N."/>
            <person name="Watson M."/>
            <person name="Adriaenssens E.M."/>
            <person name="Foster-Nyarko E."/>
            <person name="Jarju S."/>
            <person name="Secka A."/>
            <person name="Antonio M."/>
            <person name="Oren A."/>
            <person name="Chaudhuri R.R."/>
            <person name="La Ragione R."/>
            <person name="Hildebrand F."/>
            <person name="Pallen M.J."/>
        </authorList>
    </citation>
    <scope>NUCLEOTIDE SEQUENCE</scope>
    <source>
        <strain evidence="5">ChiGjej1B1-14440</strain>
    </source>
</reference>
<evidence type="ECO:0000256" key="1">
    <source>
        <dbReference type="ARBA" id="ARBA00022741"/>
    </source>
</evidence>
<dbReference type="SUPFAM" id="SSF52540">
    <property type="entry name" value="P-loop containing nucleoside triphosphate hydrolases"/>
    <property type="match status" value="2"/>
</dbReference>
<dbReference type="PANTHER" id="PTHR42855:SF1">
    <property type="entry name" value="ABC TRANSPORTER DOMAIN-CONTAINING PROTEIN"/>
    <property type="match status" value="1"/>
</dbReference>
<dbReference type="InterPro" id="IPR017871">
    <property type="entry name" value="ABC_transporter-like_CS"/>
</dbReference>
<dbReference type="Gene3D" id="3.40.50.300">
    <property type="entry name" value="P-loop containing nucleotide triphosphate hydrolases"/>
    <property type="match status" value="2"/>
</dbReference>
<dbReference type="InterPro" id="IPR032781">
    <property type="entry name" value="ABC_tran_Xtn"/>
</dbReference>
<feature type="region of interest" description="Disordered" evidence="3">
    <location>
        <begin position="495"/>
        <end position="520"/>
    </location>
</feature>
<dbReference type="Pfam" id="PF12848">
    <property type="entry name" value="ABC_tran_Xtn"/>
    <property type="match status" value="1"/>
</dbReference>
<protein>
    <submittedName>
        <fullName evidence="5">ABC-F family ATP-binding cassette domain-containing protein</fullName>
    </submittedName>
</protein>
<dbReference type="Pfam" id="PF16326">
    <property type="entry name" value="ABC_tran_CTD"/>
    <property type="match status" value="1"/>
</dbReference>
<dbReference type="InterPro" id="IPR037118">
    <property type="entry name" value="Val-tRNA_synth_C_sf"/>
</dbReference>
<dbReference type="InterPro" id="IPR027417">
    <property type="entry name" value="P-loop_NTPase"/>
</dbReference>
<dbReference type="InterPro" id="IPR003439">
    <property type="entry name" value="ABC_transporter-like_ATP-bd"/>
</dbReference>